<name>A0A0L6ZBS9_9CLOT</name>
<dbReference type="EC" id="1.3.5.3" evidence="2"/>
<dbReference type="PANTHER" id="PTHR38030:SF2">
    <property type="entry name" value="PROTOPORPHYRINOGEN IX DEHYDROGENASE [QUINONE]"/>
    <property type="match status" value="1"/>
</dbReference>
<evidence type="ECO:0000313" key="3">
    <source>
        <dbReference type="Proteomes" id="UP000037043"/>
    </source>
</evidence>
<keyword evidence="2" id="KW-0560">Oxidoreductase</keyword>
<dbReference type="SUPFAM" id="SSF52218">
    <property type="entry name" value="Flavoproteins"/>
    <property type="match status" value="1"/>
</dbReference>
<dbReference type="Gene3D" id="3.40.50.360">
    <property type="match status" value="1"/>
</dbReference>
<dbReference type="InterPro" id="IPR026816">
    <property type="entry name" value="Flavodoxin_dom"/>
</dbReference>
<gene>
    <name evidence="2" type="primary">hemG</name>
    <name evidence="2" type="ORF">CLHOM_10180</name>
</gene>
<evidence type="ECO:0000259" key="1">
    <source>
        <dbReference type="Pfam" id="PF12724"/>
    </source>
</evidence>
<dbReference type="GO" id="GO:0006783">
    <property type="term" value="P:heme biosynthetic process"/>
    <property type="evidence" value="ECO:0007669"/>
    <property type="project" value="TreeGrafter"/>
</dbReference>
<feature type="domain" description="Flavodoxin" evidence="1">
    <location>
        <begin position="4"/>
        <end position="136"/>
    </location>
</feature>
<dbReference type="Pfam" id="PF12724">
    <property type="entry name" value="Flavodoxin_5"/>
    <property type="match status" value="1"/>
</dbReference>
<proteinExistence type="predicted"/>
<keyword evidence="3" id="KW-1185">Reference proteome</keyword>
<evidence type="ECO:0000313" key="2">
    <source>
        <dbReference type="EMBL" id="KOA20430.1"/>
    </source>
</evidence>
<dbReference type="RefSeq" id="WP_052220601.1">
    <property type="nucleotide sequence ID" value="NZ_LHUR01000013.1"/>
</dbReference>
<dbReference type="EMBL" id="LHUR01000013">
    <property type="protein sequence ID" value="KOA20430.1"/>
    <property type="molecule type" value="Genomic_DNA"/>
</dbReference>
<protein>
    <submittedName>
        <fullName evidence="2">Protoporphyrinogen IX dehydrogenase</fullName>
        <ecNumber evidence="2">1.3.5.3</ecNumber>
    </submittedName>
</protein>
<reference evidence="3" key="1">
    <citation type="submission" date="2015-08" db="EMBL/GenBank/DDBJ databases">
        <title>Genome sequence of the strict anaerobe Clostridium homopropionicum LuHBu1 (DSM 5847T).</title>
        <authorList>
            <person name="Poehlein A."/>
            <person name="Beck M."/>
            <person name="Schiel-Bengelsdorf B."/>
            <person name="Bengelsdorf F.R."/>
            <person name="Daniel R."/>
            <person name="Duerre P."/>
        </authorList>
    </citation>
    <scope>NUCLEOTIDE SEQUENCE [LARGE SCALE GENOMIC DNA]</scope>
    <source>
        <strain evidence="3">DSM 5847</strain>
    </source>
</reference>
<dbReference type="InterPro" id="IPR052200">
    <property type="entry name" value="Protoporphyrinogen_IX_DH"/>
</dbReference>
<dbReference type="PANTHER" id="PTHR38030">
    <property type="entry name" value="PROTOPORPHYRINOGEN IX DEHYDROGENASE [MENAQUINONE]"/>
    <property type="match status" value="1"/>
</dbReference>
<organism evidence="2 3">
    <name type="scientific">Clostridium homopropionicum DSM 5847</name>
    <dbReference type="NCBI Taxonomy" id="1121318"/>
    <lineage>
        <taxon>Bacteria</taxon>
        <taxon>Bacillati</taxon>
        <taxon>Bacillota</taxon>
        <taxon>Clostridia</taxon>
        <taxon>Eubacteriales</taxon>
        <taxon>Clostridiaceae</taxon>
        <taxon>Clostridium</taxon>
    </lineage>
</organism>
<dbReference type="PATRIC" id="fig|1121318.3.peg.1026"/>
<dbReference type="STRING" id="36844.SAMN04488501_10822"/>
<dbReference type="AlphaFoldDB" id="A0A0L6ZBS9"/>
<dbReference type="GO" id="GO:0070819">
    <property type="term" value="F:menaquinone-dependent protoporphyrinogen oxidase activity"/>
    <property type="evidence" value="ECO:0007669"/>
    <property type="project" value="TreeGrafter"/>
</dbReference>
<comment type="caution">
    <text evidence="2">The sequence shown here is derived from an EMBL/GenBank/DDBJ whole genome shotgun (WGS) entry which is preliminary data.</text>
</comment>
<dbReference type="InterPro" id="IPR029039">
    <property type="entry name" value="Flavoprotein-like_sf"/>
</dbReference>
<dbReference type="Proteomes" id="UP000037043">
    <property type="component" value="Unassembled WGS sequence"/>
</dbReference>
<dbReference type="GO" id="GO:0010181">
    <property type="term" value="F:FMN binding"/>
    <property type="evidence" value="ECO:0007669"/>
    <property type="project" value="TreeGrafter"/>
</dbReference>
<sequence length="167" mass="18911">MRNLILYATKHGCTKKCAAILSQKLDGEVDLFDLKEIKGVNYDQYDKVIIGGSIYAGRIQKEVSRFCIENIDKLKEKKLGLFICCMNESIKETQINTSFPEELLNSAVVKDSFGGEFNFDHMNFMEKTIVKMISKSDPNLPKVDGKENISKLSEDSINKFAEKINKA</sequence>
<accession>A0A0L6ZBS9</accession>